<proteinExistence type="predicted"/>
<keyword evidence="1" id="KW-1133">Transmembrane helix</keyword>
<dbReference type="PANTHER" id="PTHR46610:SF7">
    <property type="entry name" value="OS02G0216300 PROTEIN"/>
    <property type="match status" value="1"/>
</dbReference>
<keyword evidence="3" id="KW-1185">Reference proteome</keyword>
<dbReference type="Proteomes" id="UP001497457">
    <property type="component" value="Chromosome 1b"/>
</dbReference>
<dbReference type="AlphaFoldDB" id="A0ABC8VEC7"/>
<name>A0ABC8VEC7_9POAL</name>
<evidence type="ECO:0000256" key="1">
    <source>
        <dbReference type="SAM" id="Phobius"/>
    </source>
</evidence>
<organism evidence="2 3">
    <name type="scientific">Urochloa decumbens</name>
    <dbReference type="NCBI Taxonomy" id="240449"/>
    <lineage>
        <taxon>Eukaryota</taxon>
        <taxon>Viridiplantae</taxon>
        <taxon>Streptophyta</taxon>
        <taxon>Embryophyta</taxon>
        <taxon>Tracheophyta</taxon>
        <taxon>Spermatophyta</taxon>
        <taxon>Magnoliopsida</taxon>
        <taxon>Liliopsida</taxon>
        <taxon>Poales</taxon>
        <taxon>Poaceae</taxon>
        <taxon>PACMAD clade</taxon>
        <taxon>Panicoideae</taxon>
        <taxon>Panicodae</taxon>
        <taxon>Paniceae</taxon>
        <taxon>Melinidinae</taxon>
        <taxon>Urochloa</taxon>
    </lineage>
</organism>
<dbReference type="InterPro" id="IPR045501">
    <property type="entry name" value="DUF6490"/>
</dbReference>
<feature type="transmembrane region" description="Helical" evidence="1">
    <location>
        <begin position="99"/>
        <end position="118"/>
    </location>
</feature>
<dbReference type="EMBL" id="OZ075111">
    <property type="protein sequence ID" value="CAL4889166.1"/>
    <property type="molecule type" value="Genomic_DNA"/>
</dbReference>
<keyword evidence="1" id="KW-0472">Membrane</keyword>
<reference evidence="2" key="1">
    <citation type="submission" date="2024-10" db="EMBL/GenBank/DDBJ databases">
        <authorList>
            <person name="Ryan C."/>
        </authorList>
    </citation>
    <scope>NUCLEOTIDE SEQUENCE [LARGE SCALE GENOMIC DNA]</scope>
</reference>
<sequence length="151" mass="16624">MSGETEKHKVADHALLGHAGAAPAPQERGGHGPSMLTIVGFAFLTFNSGMAVYSWSRGLGVAWFAGFCFLDLALLFYCLRLYEAAPPGSPRREHLKMAVWLLTTMLTFALFPLMQFWFSTMGKTTEDSIMDSQNHASSGPMLYHPYPPPIP</sequence>
<gene>
    <name evidence="2" type="ORF">URODEC1_LOCUS2569</name>
</gene>
<feature type="transmembrane region" description="Helical" evidence="1">
    <location>
        <begin position="61"/>
        <end position="79"/>
    </location>
</feature>
<evidence type="ECO:0000313" key="3">
    <source>
        <dbReference type="Proteomes" id="UP001497457"/>
    </source>
</evidence>
<feature type="transmembrane region" description="Helical" evidence="1">
    <location>
        <begin position="35"/>
        <end position="55"/>
    </location>
</feature>
<accession>A0ABC8VEC7</accession>
<dbReference type="Pfam" id="PF20100">
    <property type="entry name" value="DUF6490"/>
    <property type="match status" value="1"/>
</dbReference>
<dbReference type="PANTHER" id="PTHR46610">
    <property type="entry name" value="OS05G0181300 PROTEIN"/>
    <property type="match status" value="1"/>
</dbReference>
<keyword evidence="1" id="KW-0812">Transmembrane</keyword>
<protein>
    <submittedName>
        <fullName evidence="2">Uncharacterized protein</fullName>
    </submittedName>
</protein>
<evidence type="ECO:0000313" key="2">
    <source>
        <dbReference type="EMBL" id="CAL4889166.1"/>
    </source>
</evidence>